<dbReference type="PhylomeDB" id="A0A0G4HI28"/>
<organism evidence="2">
    <name type="scientific">Chromera velia CCMP2878</name>
    <dbReference type="NCBI Taxonomy" id="1169474"/>
    <lineage>
        <taxon>Eukaryota</taxon>
        <taxon>Sar</taxon>
        <taxon>Alveolata</taxon>
        <taxon>Colpodellida</taxon>
        <taxon>Chromeraceae</taxon>
        <taxon>Chromera</taxon>
    </lineage>
</organism>
<proteinExistence type="predicted"/>
<feature type="region of interest" description="Disordered" evidence="1">
    <location>
        <begin position="58"/>
        <end position="80"/>
    </location>
</feature>
<evidence type="ECO:0000256" key="1">
    <source>
        <dbReference type="SAM" id="MobiDB-lite"/>
    </source>
</evidence>
<dbReference type="VEuPathDB" id="CryptoDB:Cvel_27702"/>
<dbReference type="AlphaFoldDB" id="A0A0G4HI28"/>
<accession>A0A0G4HI28</accession>
<reference evidence="2" key="1">
    <citation type="submission" date="2014-11" db="EMBL/GenBank/DDBJ databases">
        <authorList>
            <person name="Otto D Thomas"/>
            <person name="Naeem Raeece"/>
        </authorList>
    </citation>
    <scope>NUCLEOTIDE SEQUENCE</scope>
</reference>
<name>A0A0G4HI28_9ALVE</name>
<dbReference type="EMBL" id="CDMZ01002734">
    <property type="protein sequence ID" value="CEM43643.1"/>
    <property type="molecule type" value="Genomic_DNA"/>
</dbReference>
<evidence type="ECO:0000313" key="2">
    <source>
        <dbReference type="EMBL" id="CEM43643.1"/>
    </source>
</evidence>
<sequence>MSWENYGSHWHIDHIIPIMYPGVNSQRPDVRTQIARLHFSNLQPLWSAENLRKGNRFIGKPAPIPASQKPSGGLQDLPKKNHPLQSILLRPLALSPPFHPTCSHNRSIHLRSVLKDVELLSTDTEAACKISETCSQRGTIRETGIGKADVSDEVGSSVESAFFASELSLAEKKPVKRARCPHGRQRSRCKECEGKESVNMVAGARSVNSVEDRVFTSTVAVVDCAKNVGERDYVSTDGSEVSARSAEGRAFANTVASGIRAGTVGGRASASMVARRGHARSVEEKTFANTADDEISARSVGGAVSVHTGA</sequence>
<protein>
    <submittedName>
        <fullName evidence="2">Uncharacterized protein</fullName>
    </submittedName>
</protein>
<gene>
    <name evidence="2" type="ORF">Cvel_27702</name>
</gene>